<reference evidence="1 2" key="1">
    <citation type="submission" date="2024-05" db="EMBL/GenBank/DDBJ databases">
        <title>Whole genome sequences of Mycobacterium canettii strains associated with human tuberculosis in Canada.</title>
        <authorList>
            <person name="Islam M.R."/>
            <person name="Soualhine H."/>
        </authorList>
    </citation>
    <scope>NUCLEOTIDE SEQUENCE [LARGE SCALE GENOMIC DNA]</scope>
    <source>
        <strain evidence="1 2">1901080</strain>
    </source>
</reference>
<keyword evidence="2" id="KW-1185">Reference proteome</keyword>
<dbReference type="Proteomes" id="UP001485476">
    <property type="component" value="Unassembled WGS sequence"/>
</dbReference>
<evidence type="ECO:0000313" key="2">
    <source>
        <dbReference type="Proteomes" id="UP001485476"/>
    </source>
</evidence>
<protein>
    <submittedName>
        <fullName evidence="1">Uncharacterized protein</fullName>
    </submittedName>
</protein>
<dbReference type="RefSeq" id="WP_238556002.1">
    <property type="nucleotide sequence ID" value="NZ_JBEEEP010000155.1"/>
</dbReference>
<accession>A0ABV1MK97</accession>
<sequence>MLEQVVNTALALPPGDRADALALADAYTSTNAMGSFLGRDDPALQAALNDVNTKDGRMKAVCGGG</sequence>
<dbReference type="EMBL" id="JBEEEP010000155">
    <property type="protein sequence ID" value="MEQ6322693.1"/>
    <property type="molecule type" value="Genomic_DNA"/>
</dbReference>
<gene>
    <name evidence="1" type="ORF">ABDZ14_21195</name>
</gene>
<evidence type="ECO:0000313" key="1">
    <source>
        <dbReference type="EMBL" id="MEQ6322693.1"/>
    </source>
</evidence>
<organism evidence="1 2">
    <name type="scientific">Mycobacterium canetti</name>
    <dbReference type="NCBI Taxonomy" id="78331"/>
    <lineage>
        <taxon>Bacteria</taxon>
        <taxon>Bacillati</taxon>
        <taxon>Actinomycetota</taxon>
        <taxon>Actinomycetes</taxon>
        <taxon>Mycobacteriales</taxon>
        <taxon>Mycobacteriaceae</taxon>
        <taxon>Mycobacterium</taxon>
        <taxon>Mycobacterium tuberculosis complex</taxon>
    </lineage>
</organism>
<comment type="caution">
    <text evidence="1">The sequence shown here is derived from an EMBL/GenBank/DDBJ whole genome shotgun (WGS) entry which is preliminary data.</text>
</comment>
<proteinExistence type="predicted"/>
<name>A0ABV1MK97_9MYCO</name>